<dbReference type="KEGG" id="daf:Desaf_1465"/>
<dbReference type="HOGENOM" id="CLU_067516_0_0_7"/>
<evidence type="ECO:0000256" key="3">
    <source>
        <dbReference type="ARBA" id="ARBA00022475"/>
    </source>
</evidence>
<dbReference type="Gene3D" id="1.20.950.20">
    <property type="entry name" value="Transmembrane di-heme cytochromes, Chain C"/>
    <property type="match status" value="1"/>
</dbReference>
<dbReference type="GO" id="GO:0009055">
    <property type="term" value="F:electron transfer activity"/>
    <property type="evidence" value="ECO:0007669"/>
    <property type="project" value="TreeGrafter"/>
</dbReference>
<keyword evidence="3" id="KW-1003">Cell membrane</keyword>
<dbReference type="STRING" id="690850.Desaf_1465"/>
<sequence length="341" mass="39255" precursor="true">MNAFYTLFLVLALMLIAIFGVGAAHLNGLFGVWLPYAAAAVFIGGFCWRVYKWATIPVPFRIPTTAGQQKSFDWIESNPIDNPSTTRGTWLRMMGEVFLFRTLFRNTQTKLYYEPGQEPKVAYFSQKWLWLFAIMFHYSFLIIVVRHLRFFTDPVPFLVNVTEQLDGIVQMFQPNFYMTDAMIVLGVGYLFIRRLTRAQIRYLSLAADFFPLFLILGIALSGIYMRYIDRVDVATIKQLTMGLATFHPVVPEGIAMSFYVHLFLVCALLFYFPFSKLMHMGGIFLSPTRNMANNNRFVHHENPWNPRIPPHSYAAYEDDFREPMAEAGLPLDKPLEQGAGE</sequence>
<evidence type="ECO:0000256" key="2">
    <source>
        <dbReference type="ARBA" id="ARBA00022448"/>
    </source>
</evidence>
<evidence type="ECO:0000256" key="8">
    <source>
        <dbReference type="ARBA" id="ARBA00023136"/>
    </source>
</evidence>
<keyword evidence="8 9" id="KW-0472">Membrane</keyword>
<dbReference type="Proteomes" id="UP000007844">
    <property type="component" value="Chromosome"/>
</dbReference>
<accession>F3Z0A0</accession>
<dbReference type="AlphaFoldDB" id="F3Z0A0"/>
<feature type="domain" description="NarG-like" evidence="10">
    <location>
        <begin position="124"/>
        <end position="280"/>
    </location>
</feature>
<dbReference type="RefSeq" id="WP_014259590.1">
    <property type="nucleotide sequence ID" value="NC_016629.1"/>
</dbReference>
<evidence type="ECO:0000256" key="9">
    <source>
        <dbReference type="SAM" id="Phobius"/>
    </source>
</evidence>
<feature type="transmembrane region" description="Helical" evidence="9">
    <location>
        <begin position="33"/>
        <end position="51"/>
    </location>
</feature>
<dbReference type="InterPro" id="IPR051936">
    <property type="entry name" value="Heme-iron_electron_transfer"/>
</dbReference>
<evidence type="ECO:0000256" key="6">
    <source>
        <dbReference type="ARBA" id="ARBA00022989"/>
    </source>
</evidence>
<feature type="transmembrane region" description="Helical" evidence="9">
    <location>
        <begin position="204"/>
        <end position="225"/>
    </location>
</feature>
<dbReference type="PANTHER" id="PTHR30598:SF3">
    <property type="entry name" value="RESPIRATORY NITRATE REDUCTASE 1 GAMMA CHAIN"/>
    <property type="match status" value="1"/>
</dbReference>
<dbReference type="InterPro" id="IPR047660">
    <property type="entry name" value="DsrM"/>
</dbReference>
<evidence type="ECO:0000256" key="5">
    <source>
        <dbReference type="ARBA" id="ARBA00022982"/>
    </source>
</evidence>
<evidence type="ECO:0000313" key="11">
    <source>
        <dbReference type="EMBL" id="EGJ49802.1"/>
    </source>
</evidence>
<name>F3Z0A0_DESAF</name>
<evidence type="ECO:0000313" key="12">
    <source>
        <dbReference type="Proteomes" id="UP000007844"/>
    </source>
</evidence>
<evidence type="ECO:0000259" key="10">
    <source>
        <dbReference type="Pfam" id="PF02665"/>
    </source>
</evidence>
<keyword evidence="12" id="KW-1185">Reference proteome</keyword>
<dbReference type="GO" id="GO:0008940">
    <property type="term" value="F:nitrate reductase activity"/>
    <property type="evidence" value="ECO:0007669"/>
    <property type="project" value="TreeGrafter"/>
</dbReference>
<organism evidence="11 12">
    <name type="scientific">Desulfocurvibacter africanus subsp. africanus str. Walvis Bay</name>
    <dbReference type="NCBI Taxonomy" id="690850"/>
    <lineage>
        <taxon>Bacteria</taxon>
        <taxon>Pseudomonadati</taxon>
        <taxon>Thermodesulfobacteriota</taxon>
        <taxon>Desulfovibrionia</taxon>
        <taxon>Desulfovibrionales</taxon>
        <taxon>Desulfovibrionaceae</taxon>
        <taxon>Desulfocurvibacter</taxon>
    </lineage>
</organism>
<protein>
    <submittedName>
        <fullName evidence="11">Nitrate reductase gamma subunit</fullName>
    </submittedName>
</protein>
<comment type="subcellular location">
    <subcellularLocation>
        <location evidence="1">Cell membrane</location>
        <topology evidence="1">Multi-pass membrane protein</topology>
    </subcellularLocation>
</comment>
<dbReference type="NCBIfam" id="NF038037">
    <property type="entry name" value="cytob_DsrM"/>
    <property type="match status" value="1"/>
</dbReference>
<keyword evidence="6 9" id="KW-1133">Transmembrane helix</keyword>
<dbReference type="InterPro" id="IPR036197">
    <property type="entry name" value="NarG-like_sf"/>
</dbReference>
<gene>
    <name evidence="11" type="ORF">Desaf_1465</name>
</gene>
<feature type="transmembrane region" description="Helical" evidence="9">
    <location>
        <begin position="254"/>
        <end position="274"/>
    </location>
</feature>
<dbReference type="Pfam" id="PF02665">
    <property type="entry name" value="Nitrate_red_gam"/>
    <property type="match status" value="1"/>
</dbReference>
<dbReference type="PANTHER" id="PTHR30598">
    <property type="entry name" value="NITRATE REDUCTASE PRIVATE CHAPERONE, REDOX ENZYME MATURATION PROTEIN REMP FAMILY"/>
    <property type="match status" value="1"/>
</dbReference>
<dbReference type="SUPFAM" id="SSF103501">
    <property type="entry name" value="Respiratory nitrate reductase 1 gamma chain"/>
    <property type="match status" value="1"/>
</dbReference>
<reference evidence="11 12" key="1">
    <citation type="journal article" date="2011" name="J. Bacteriol.">
        <title>Genome sequence of the mercury-methylating and pleomorphic Desulfovibrio africanus Strain Walvis Bay.</title>
        <authorList>
            <person name="Brown S.D."/>
            <person name="Wall J.D."/>
            <person name="Kucken A.M."/>
            <person name="Gilmour C.C."/>
            <person name="Podar M."/>
            <person name="Brandt C.C."/>
            <person name="Teshima H."/>
            <person name="Detter J.C."/>
            <person name="Han C.S."/>
            <person name="Land M.L."/>
            <person name="Lucas S."/>
            <person name="Han J."/>
            <person name="Pennacchio L."/>
            <person name="Nolan M."/>
            <person name="Pitluck S."/>
            <person name="Woyke T."/>
            <person name="Goodwin L."/>
            <person name="Palumbo A.V."/>
            <person name="Elias D.A."/>
        </authorList>
    </citation>
    <scope>NUCLEOTIDE SEQUENCE [LARGE SCALE GENOMIC DNA]</scope>
    <source>
        <strain evidence="11 12">Walvis Bay</strain>
    </source>
</reference>
<feature type="transmembrane region" description="Helical" evidence="9">
    <location>
        <begin position="175"/>
        <end position="192"/>
    </location>
</feature>
<dbReference type="EMBL" id="CP003221">
    <property type="protein sequence ID" value="EGJ49802.1"/>
    <property type="molecule type" value="Genomic_DNA"/>
</dbReference>
<evidence type="ECO:0000256" key="4">
    <source>
        <dbReference type="ARBA" id="ARBA00022692"/>
    </source>
</evidence>
<dbReference type="GO" id="GO:0020037">
    <property type="term" value="F:heme binding"/>
    <property type="evidence" value="ECO:0007669"/>
    <property type="project" value="TreeGrafter"/>
</dbReference>
<proteinExistence type="predicted"/>
<dbReference type="InterPro" id="IPR023234">
    <property type="entry name" value="NarG-like_domain"/>
</dbReference>
<feature type="transmembrane region" description="Helical" evidence="9">
    <location>
        <begin position="128"/>
        <end position="148"/>
    </location>
</feature>
<keyword evidence="2" id="KW-0813">Transport</keyword>
<dbReference type="GO" id="GO:0019645">
    <property type="term" value="P:anaerobic electron transport chain"/>
    <property type="evidence" value="ECO:0007669"/>
    <property type="project" value="TreeGrafter"/>
</dbReference>
<dbReference type="GO" id="GO:0005886">
    <property type="term" value="C:plasma membrane"/>
    <property type="evidence" value="ECO:0007669"/>
    <property type="project" value="UniProtKB-SubCell"/>
</dbReference>
<evidence type="ECO:0000256" key="7">
    <source>
        <dbReference type="ARBA" id="ARBA00023002"/>
    </source>
</evidence>
<keyword evidence="5" id="KW-0249">Electron transport</keyword>
<dbReference type="eggNOG" id="COG2181">
    <property type="taxonomic scope" value="Bacteria"/>
</dbReference>
<evidence type="ECO:0000256" key="1">
    <source>
        <dbReference type="ARBA" id="ARBA00004651"/>
    </source>
</evidence>
<keyword evidence="7" id="KW-0560">Oxidoreductase</keyword>
<keyword evidence="4 9" id="KW-0812">Transmembrane</keyword>